<dbReference type="PROSITE" id="PS51770">
    <property type="entry name" value="HOTDOG_ACOT"/>
    <property type="match status" value="1"/>
</dbReference>
<dbReference type="RefSeq" id="WP_184266028.1">
    <property type="nucleotide sequence ID" value="NZ_JACIIX010000020.1"/>
</dbReference>
<dbReference type="CDD" id="cd03442">
    <property type="entry name" value="BFIT_BACH"/>
    <property type="match status" value="1"/>
</dbReference>
<keyword evidence="2 3" id="KW-0378">Hydrolase</keyword>
<reference evidence="5 6" key="1">
    <citation type="submission" date="2020-08" db="EMBL/GenBank/DDBJ databases">
        <title>Genomic Encyclopedia of Type Strains, Phase IV (KMG-IV): sequencing the most valuable type-strain genomes for metagenomic binning, comparative biology and taxonomic classification.</title>
        <authorList>
            <person name="Goeker M."/>
        </authorList>
    </citation>
    <scope>NUCLEOTIDE SEQUENCE [LARGE SCALE GENOMIC DNA]</scope>
    <source>
        <strain evidence="5 6">DSM 11590</strain>
    </source>
</reference>
<protein>
    <submittedName>
        <fullName evidence="5">Acyl-CoA hydrolase</fullName>
    </submittedName>
</protein>
<evidence type="ECO:0000313" key="6">
    <source>
        <dbReference type="Proteomes" id="UP000544872"/>
    </source>
</evidence>
<dbReference type="GO" id="GO:0009062">
    <property type="term" value="P:fatty acid catabolic process"/>
    <property type="evidence" value="ECO:0007669"/>
    <property type="project" value="TreeGrafter"/>
</dbReference>
<dbReference type="InterPro" id="IPR033120">
    <property type="entry name" value="HOTDOG_ACOT"/>
</dbReference>
<accession>A0A7W9ZJW3</accession>
<evidence type="ECO:0000259" key="4">
    <source>
        <dbReference type="PROSITE" id="PS51770"/>
    </source>
</evidence>
<evidence type="ECO:0000256" key="2">
    <source>
        <dbReference type="ARBA" id="ARBA00022801"/>
    </source>
</evidence>
<organism evidence="5 6">
    <name type="scientific">Novispirillum itersonii</name>
    <name type="common">Aquaspirillum itersonii</name>
    <dbReference type="NCBI Taxonomy" id="189"/>
    <lineage>
        <taxon>Bacteria</taxon>
        <taxon>Pseudomonadati</taxon>
        <taxon>Pseudomonadota</taxon>
        <taxon>Alphaproteobacteria</taxon>
        <taxon>Rhodospirillales</taxon>
        <taxon>Novispirillaceae</taxon>
        <taxon>Novispirillum</taxon>
    </lineage>
</organism>
<dbReference type="GO" id="GO:0052816">
    <property type="term" value="F:long-chain fatty acyl-CoA hydrolase activity"/>
    <property type="evidence" value="ECO:0007669"/>
    <property type="project" value="TreeGrafter"/>
</dbReference>
<dbReference type="SUPFAM" id="SSF54637">
    <property type="entry name" value="Thioesterase/thiol ester dehydrase-isomerase"/>
    <property type="match status" value="1"/>
</dbReference>
<comment type="similarity">
    <text evidence="1">Belongs to the acyl coenzyme A hydrolase family.</text>
</comment>
<comment type="caution">
    <text evidence="5">The sequence shown here is derived from an EMBL/GenBank/DDBJ whole genome shotgun (WGS) entry which is preliminary data.</text>
</comment>
<evidence type="ECO:0000256" key="1">
    <source>
        <dbReference type="ARBA" id="ARBA00010458"/>
    </source>
</evidence>
<dbReference type="Gene3D" id="3.10.129.10">
    <property type="entry name" value="Hotdog Thioesterase"/>
    <property type="match status" value="1"/>
</dbReference>
<dbReference type="Proteomes" id="UP000544872">
    <property type="component" value="Unassembled WGS sequence"/>
</dbReference>
<dbReference type="InterPro" id="IPR040170">
    <property type="entry name" value="Cytosol_ACT"/>
</dbReference>
<keyword evidence="6" id="KW-1185">Reference proteome</keyword>
<dbReference type="GO" id="GO:0005829">
    <property type="term" value="C:cytosol"/>
    <property type="evidence" value="ECO:0007669"/>
    <property type="project" value="TreeGrafter"/>
</dbReference>
<dbReference type="InterPro" id="IPR029069">
    <property type="entry name" value="HotDog_dom_sf"/>
</dbReference>
<dbReference type="PANTHER" id="PTHR11049">
    <property type="entry name" value="ACYL COENZYME A THIOESTER HYDROLASE"/>
    <property type="match status" value="1"/>
</dbReference>
<dbReference type="GO" id="GO:0006637">
    <property type="term" value="P:acyl-CoA metabolic process"/>
    <property type="evidence" value="ECO:0007669"/>
    <property type="project" value="TreeGrafter"/>
</dbReference>
<evidence type="ECO:0000313" key="5">
    <source>
        <dbReference type="EMBL" id="MBB6212293.1"/>
    </source>
</evidence>
<gene>
    <name evidence="5" type="ORF">FHS48_003743</name>
</gene>
<sequence>MSNMPGYAECRLIEVIFPEQANHHGTLFAGTALSLMGKAAVVAASRVARRPVVMAASDRVDFLAPVKVGQMLECTAQVESVGRTSMVVRVEAFAEGLTSGERCLAVQGRFVMVAVDEDGRPVPVARDVP</sequence>
<feature type="domain" description="HotDog ACOT-type" evidence="4">
    <location>
        <begin position="6"/>
        <end position="118"/>
    </location>
</feature>
<dbReference type="EMBL" id="JACIIX010000020">
    <property type="protein sequence ID" value="MBB6212293.1"/>
    <property type="molecule type" value="Genomic_DNA"/>
</dbReference>
<dbReference type="PANTHER" id="PTHR11049:SF24">
    <property type="entry name" value="CYTOSOLIC ACYL COENZYME A THIOESTER HYDROLASE"/>
    <property type="match status" value="1"/>
</dbReference>
<dbReference type="Pfam" id="PF03061">
    <property type="entry name" value="4HBT"/>
    <property type="match status" value="1"/>
</dbReference>
<name>A0A7W9ZJW3_NOVIT</name>
<evidence type="ECO:0000256" key="3">
    <source>
        <dbReference type="PROSITE-ProRule" id="PRU01106"/>
    </source>
</evidence>
<proteinExistence type="inferred from homology"/>
<dbReference type="InterPro" id="IPR006683">
    <property type="entry name" value="Thioestr_dom"/>
</dbReference>
<dbReference type="AlphaFoldDB" id="A0A7W9ZJW3"/>